<protein>
    <submittedName>
        <fullName evidence="3">Uncharacterized protein</fullName>
    </submittedName>
</protein>
<dbReference type="EMBL" id="BDRX01000012">
    <property type="protein sequence ID" value="GBF89769.1"/>
    <property type="molecule type" value="Genomic_DNA"/>
</dbReference>
<gene>
    <name evidence="3" type="ORF">Rsub_02939</name>
</gene>
<keyword evidence="2" id="KW-1133">Transmembrane helix</keyword>
<comment type="caution">
    <text evidence="3">The sequence shown here is derived from an EMBL/GenBank/DDBJ whole genome shotgun (WGS) entry which is preliminary data.</text>
</comment>
<dbReference type="Proteomes" id="UP000247498">
    <property type="component" value="Unassembled WGS sequence"/>
</dbReference>
<feature type="region of interest" description="Disordered" evidence="1">
    <location>
        <begin position="198"/>
        <end position="234"/>
    </location>
</feature>
<feature type="compositionally biased region" description="Polar residues" evidence="1">
    <location>
        <begin position="269"/>
        <end position="285"/>
    </location>
</feature>
<dbReference type="AlphaFoldDB" id="A0A2V0NR32"/>
<feature type="region of interest" description="Disordered" evidence="1">
    <location>
        <begin position="507"/>
        <end position="572"/>
    </location>
</feature>
<feature type="region of interest" description="Disordered" evidence="1">
    <location>
        <begin position="248"/>
        <end position="299"/>
    </location>
</feature>
<reference evidence="3 4" key="1">
    <citation type="journal article" date="2018" name="Sci. Rep.">
        <title>Raphidocelis subcapitata (=Pseudokirchneriella subcapitata) provides an insight into genome evolution and environmental adaptations in the Sphaeropleales.</title>
        <authorList>
            <person name="Suzuki S."/>
            <person name="Yamaguchi H."/>
            <person name="Nakajima N."/>
            <person name="Kawachi M."/>
        </authorList>
    </citation>
    <scope>NUCLEOTIDE SEQUENCE [LARGE SCALE GENOMIC DNA]</scope>
    <source>
        <strain evidence="3 4">NIES-35</strain>
    </source>
</reference>
<keyword evidence="4" id="KW-1185">Reference proteome</keyword>
<keyword evidence="2" id="KW-0472">Membrane</keyword>
<evidence type="ECO:0000256" key="2">
    <source>
        <dbReference type="SAM" id="Phobius"/>
    </source>
</evidence>
<evidence type="ECO:0000313" key="4">
    <source>
        <dbReference type="Proteomes" id="UP000247498"/>
    </source>
</evidence>
<evidence type="ECO:0000256" key="1">
    <source>
        <dbReference type="SAM" id="MobiDB-lite"/>
    </source>
</evidence>
<feature type="compositionally biased region" description="Acidic residues" evidence="1">
    <location>
        <begin position="199"/>
        <end position="209"/>
    </location>
</feature>
<accession>A0A2V0NR32</accession>
<feature type="transmembrane region" description="Helical" evidence="2">
    <location>
        <begin position="409"/>
        <end position="431"/>
    </location>
</feature>
<dbReference type="InParanoid" id="A0A2V0NR32"/>
<evidence type="ECO:0000313" key="3">
    <source>
        <dbReference type="EMBL" id="GBF89769.1"/>
    </source>
</evidence>
<organism evidence="3 4">
    <name type="scientific">Raphidocelis subcapitata</name>
    <dbReference type="NCBI Taxonomy" id="307507"/>
    <lineage>
        <taxon>Eukaryota</taxon>
        <taxon>Viridiplantae</taxon>
        <taxon>Chlorophyta</taxon>
        <taxon>core chlorophytes</taxon>
        <taxon>Chlorophyceae</taxon>
        <taxon>CS clade</taxon>
        <taxon>Sphaeropleales</taxon>
        <taxon>Selenastraceae</taxon>
        <taxon>Raphidocelis</taxon>
    </lineage>
</organism>
<feature type="compositionally biased region" description="Low complexity" evidence="1">
    <location>
        <begin position="521"/>
        <end position="539"/>
    </location>
</feature>
<name>A0A2V0NR32_9CHLO</name>
<proteinExistence type="predicted"/>
<keyword evidence="2" id="KW-0812">Transmembrane</keyword>
<sequence>MASAGIAEAGASISHGKSSSLLTITRKDYTDAELAEFEEVLEQGMVDIIEESLSLAKITTFKSRWSGDRPYWDPTTGKVEVEPCGVVTSDIRKRGRDALLAKWGGNNIHEAITNACSSQYGQTPRERAEAECLRKHGQTLHERAEAKCLRKHGQTLHERGRDALLAKWGGNNIHEALTNACSSLYGQTLHERAFMRWDQEEEEEEEDEGAAVVPAGVSSRGRKRGPPAHFGDYAQHGAQAGEYEEYGAQEPGVGAGEPKLLRSMGVGQRPQQWSASGRLSTQQPAALQGGPGSTRGAFGAQPMGSAAAVAAAAAAAAAGALNARQQQWPWPWQQLQPAALQGGPGSTRGAFGAQPMGSAAAVAAAAAAAAAGALNARQQQWPWPWQQLQPAALQGGPGPMRGAFGAQPMGSAAAAAAVAAAAAAAAAAGALNAQQQQRMWQWQQLQPAALLGGPGPMRGAFGAQPMGSAAAAAAAAVAAAAATGALNARQQQWQWQWQWQWQQLQLQPAAPSGGPGPMRGAFGAQPMGSAAAAAGAATGALGGPGARPSSPYPPDGGADALQPPAKRARVDG</sequence>